<accession>A0AAD4WS25</accession>
<organism evidence="8 9">
    <name type="scientific">Prunus dulcis</name>
    <name type="common">Almond</name>
    <name type="synonym">Amygdalus dulcis</name>
    <dbReference type="NCBI Taxonomy" id="3755"/>
    <lineage>
        <taxon>Eukaryota</taxon>
        <taxon>Viridiplantae</taxon>
        <taxon>Streptophyta</taxon>
        <taxon>Embryophyta</taxon>
        <taxon>Tracheophyta</taxon>
        <taxon>Spermatophyta</taxon>
        <taxon>Magnoliopsida</taxon>
        <taxon>eudicotyledons</taxon>
        <taxon>Gunneridae</taxon>
        <taxon>Pentapetalae</taxon>
        <taxon>rosids</taxon>
        <taxon>fabids</taxon>
        <taxon>Rosales</taxon>
        <taxon>Rosaceae</taxon>
        <taxon>Amygdaloideae</taxon>
        <taxon>Amygdaleae</taxon>
        <taxon>Prunus</taxon>
    </lineage>
</organism>
<evidence type="ECO:0000259" key="7">
    <source>
        <dbReference type="Pfam" id="PF17917"/>
    </source>
</evidence>
<dbReference type="Proteomes" id="UP001054821">
    <property type="component" value="Chromosome 1"/>
</dbReference>
<evidence type="ECO:0000256" key="2">
    <source>
        <dbReference type="ARBA" id="ARBA00022695"/>
    </source>
</evidence>
<keyword evidence="4" id="KW-0255">Endonuclease</keyword>
<keyword evidence="5" id="KW-0378">Hydrolase</keyword>
<evidence type="ECO:0000313" key="9">
    <source>
        <dbReference type="Proteomes" id="UP001054821"/>
    </source>
</evidence>
<dbReference type="GO" id="GO:0004519">
    <property type="term" value="F:endonuclease activity"/>
    <property type="evidence" value="ECO:0007669"/>
    <property type="project" value="UniProtKB-KW"/>
</dbReference>
<keyword evidence="6" id="KW-0695">RNA-directed DNA polymerase</keyword>
<feature type="domain" description="Reverse transcriptase RNase H-like" evidence="7">
    <location>
        <begin position="177"/>
        <end position="280"/>
    </location>
</feature>
<dbReference type="CDD" id="cd09274">
    <property type="entry name" value="RNase_HI_RT_Ty3"/>
    <property type="match status" value="1"/>
</dbReference>
<keyword evidence="2" id="KW-0548">Nucleotidyltransferase</keyword>
<protein>
    <recommendedName>
        <fullName evidence="7">Reverse transcriptase RNase H-like domain-containing protein</fullName>
    </recommendedName>
</protein>
<keyword evidence="1" id="KW-0808">Transferase</keyword>
<dbReference type="Gene3D" id="3.30.70.270">
    <property type="match status" value="2"/>
</dbReference>
<dbReference type="PANTHER" id="PTHR34072:SF57">
    <property type="entry name" value="RNA-DIRECTED DNA POLYMERASE"/>
    <property type="match status" value="1"/>
</dbReference>
<dbReference type="FunFam" id="3.10.20.370:FF:000001">
    <property type="entry name" value="Retrovirus-related Pol polyprotein from transposon 17.6-like protein"/>
    <property type="match status" value="1"/>
</dbReference>
<dbReference type="EMBL" id="JAJFAZ020000001">
    <property type="protein sequence ID" value="KAI5348573.1"/>
    <property type="molecule type" value="Genomic_DNA"/>
</dbReference>
<evidence type="ECO:0000256" key="6">
    <source>
        <dbReference type="ARBA" id="ARBA00022918"/>
    </source>
</evidence>
<proteinExistence type="predicted"/>
<name>A0AAD4WS25_PRUDU</name>
<dbReference type="GO" id="GO:0016787">
    <property type="term" value="F:hydrolase activity"/>
    <property type="evidence" value="ECO:0007669"/>
    <property type="project" value="UniProtKB-KW"/>
</dbReference>
<dbReference type="InterPro" id="IPR043128">
    <property type="entry name" value="Rev_trsase/Diguanyl_cyclase"/>
</dbReference>
<dbReference type="GO" id="GO:0003964">
    <property type="term" value="F:RNA-directed DNA polymerase activity"/>
    <property type="evidence" value="ECO:0007669"/>
    <property type="project" value="UniProtKB-KW"/>
</dbReference>
<sequence length="329" mass="36958">MKRDLPELDKQLCGVCGSTERCSSTTSATEEFIVSSAPTASSRTTQASSALSASTSTSTPFQCEETNLVLNWEKCHFMVQEGIVLGHKISARGIEVDRAKIETIEKLPPPSTVKGIRSFLGHAGFYRRFIKDFSKITKPLCKLLLKDSEFNFDSDCLEAFNLLKTKLTTAPVIMAPDWELPFEIMCDASDYAIGAVLGQRKNKLLHVIHYASRTLNDAQLNYATTEKELLAVVFALDKFRSYLLGAKVIVYTDHAALKFLLAKKEAKPRLIRWVLLLQEFDIEIRDKKGSENVVADHLSRLVREDEVIEDVGPILETFPDEQLHSRMKL</sequence>
<evidence type="ECO:0000313" key="8">
    <source>
        <dbReference type="EMBL" id="KAI5348573.1"/>
    </source>
</evidence>
<dbReference type="SUPFAM" id="SSF56672">
    <property type="entry name" value="DNA/RNA polymerases"/>
    <property type="match status" value="1"/>
</dbReference>
<evidence type="ECO:0000256" key="3">
    <source>
        <dbReference type="ARBA" id="ARBA00022722"/>
    </source>
</evidence>
<dbReference type="FunFam" id="3.30.70.270:FF:000026">
    <property type="entry name" value="Transposon Ty3-G Gag-Pol polyprotein"/>
    <property type="match status" value="1"/>
</dbReference>
<dbReference type="InterPro" id="IPR041373">
    <property type="entry name" value="RT_RNaseH"/>
</dbReference>
<dbReference type="PANTHER" id="PTHR34072">
    <property type="entry name" value="ENZYMATIC POLYPROTEIN-RELATED"/>
    <property type="match status" value="1"/>
</dbReference>
<dbReference type="Pfam" id="PF17917">
    <property type="entry name" value="RT_RNaseH"/>
    <property type="match status" value="1"/>
</dbReference>
<evidence type="ECO:0000256" key="4">
    <source>
        <dbReference type="ARBA" id="ARBA00022759"/>
    </source>
</evidence>
<dbReference type="InterPro" id="IPR043502">
    <property type="entry name" value="DNA/RNA_pol_sf"/>
</dbReference>
<dbReference type="AlphaFoldDB" id="A0AAD4WS25"/>
<keyword evidence="9" id="KW-1185">Reference proteome</keyword>
<comment type="caution">
    <text evidence="8">The sequence shown here is derived from an EMBL/GenBank/DDBJ whole genome shotgun (WGS) entry which is preliminary data.</text>
</comment>
<reference evidence="8 9" key="1">
    <citation type="journal article" date="2022" name="G3 (Bethesda)">
        <title>Whole-genome sequence and methylome profiling of the almond [Prunus dulcis (Mill.) D.A. Webb] cultivar 'Nonpareil'.</title>
        <authorList>
            <person name="D'Amico-Willman K.M."/>
            <person name="Ouma W.Z."/>
            <person name="Meulia T."/>
            <person name="Sideli G.M."/>
            <person name="Gradziel T.M."/>
            <person name="Fresnedo-Ramirez J."/>
        </authorList>
    </citation>
    <scope>NUCLEOTIDE SEQUENCE [LARGE SCALE GENOMIC DNA]</scope>
    <source>
        <strain evidence="8">Clone GOH B32 T37-40</strain>
    </source>
</reference>
<evidence type="ECO:0000256" key="5">
    <source>
        <dbReference type="ARBA" id="ARBA00022801"/>
    </source>
</evidence>
<evidence type="ECO:0000256" key="1">
    <source>
        <dbReference type="ARBA" id="ARBA00022679"/>
    </source>
</evidence>
<keyword evidence="3" id="KW-0540">Nuclease</keyword>
<gene>
    <name evidence="8" type="ORF">L3X38_001460</name>
</gene>